<dbReference type="AlphaFoldDB" id="A0A7K0BX87"/>
<feature type="domain" description="DUF6745" evidence="1">
    <location>
        <begin position="175"/>
        <end position="392"/>
    </location>
</feature>
<organism evidence="2 3">
    <name type="scientific">Actinomadura macrotermitis</name>
    <dbReference type="NCBI Taxonomy" id="2585200"/>
    <lineage>
        <taxon>Bacteria</taxon>
        <taxon>Bacillati</taxon>
        <taxon>Actinomycetota</taxon>
        <taxon>Actinomycetes</taxon>
        <taxon>Streptosporangiales</taxon>
        <taxon>Thermomonosporaceae</taxon>
        <taxon>Actinomadura</taxon>
    </lineage>
</organism>
<dbReference type="Proteomes" id="UP000487268">
    <property type="component" value="Unassembled WGS sequence"/>
</dbReference>
<dbReference type="OrthoDB" id="871648at2"/>
<protein>
    <recommendedName>
        <fullName evidence="1">DUF6745 domain-containing protein</fullName>
    </recommendedName>
</protein>
<dbReference type="RefSeq" id="WP_153534071.1">
    <property type="nucleotide sequence ID" value="NZ_WEGH01000002.1"/>
</dbReference>
<evidence type="ECO:0000313" key="2">
    <source>
        <dbReference type="EMBL" id="MQY05803.1"/>
    </source>
</evidence>
<dbReference type="EMBL" id="WEGH01000002">
    <property type="protein sequence ID" value="MQY05803.1"/>
    <property type="molecule type" value="Genomic_DNA"/>
</dbReference>
<comment type="caution">
    <text evidence="2">The sequence shown here is derived from an EMBL/GenBank/DDBJ whole genome shotgun (WGS) entry which is preliminary data.</text>
</comment>
<accession>A0A7K0BX87</accession>
<dbReference type="InterPro" id="IPR046633">
    <property type="entry name" value="DUF6745"/>
</dbReference>
<proteinExistence type="predicted"/>
<name>A0A7K0BX87_9ACTN</name>
<sequence length="397" mass="44501">MTRSRDGREAQTRALRQALQIRDEWLAVGLSTRPADRPAAEAAITGLYRLAGHDPPGFVWVDSPFAARAVLPDTPPLRSRDLRSSADDPVYLKLAPLAFQLREGLTPALPGPQWWRWDRAERDLITDDPVEAVRAGVPLDIVLRSAVDDVLRDLMEESFRAPLRAELGETPGFAWYGQHDASWLAYLDVRHRLGLNEHTPEEDHRFGLWTAIARSCGWWWPQDDVCVISERPTAVHTEETPTRSGGLRLHSPDGPAVRFADGWSVHAWHGTRVPGWVVTEPDVERIAAENNIEVRRCAIERIGWDVYIDRAGLDLVATAPDPGNPGCELRLYDLRRSPGIWGPRDRVLLAVNGSVERDGTRRRYGLGVPGYFNDPIEAAGWSYGLTGAQYSQLLRRT</sequence>
<evidence type="ECO:0000313" key="3">
    <source>
        <dbReference type="Proteomes" id="UP000487268"/>
    </source>
</evidence>
<reference evidence="2 3" key="1">
    <citation type="submission" date="2019-10" db="EMBL/GenBank/DDBJ databases">
        <title>Actinomadura rubteroloni sp. nov. and Actinomadura macrotermitis sp. nov., isolated from the gut of fungus growing-termite Macrotermes natalensis.</title>
        <authorList>
            <person name="Benndorf R."/>
            <person name="Martin K."/>
            <person name="Kuefner M."/>
            <person name="De Beer W."/>
            <person name="Kaster A.-K."/>
            <person name="Vollmers J."/>
            <person name="Poulsen M."/>
            <person name="Beemelmanns C."/>
        </authorList>
    </citation>
    <scope>NUCLEOTIDE SEQUENCE [LARGE SCALE GENOMIC DNA]</scope>
    <source>
        <strain evidence="2 3">RB68</strain>
    </source>
</reference>
<gene>
    <name evidence="2" type="ORF">ACRB68_38800</name>
</gene>
<dbReference type="Pfam" id="PF20530">
    <property type="entry name" value="DUF6745"/>
    <property type="match status" value="1"/>
</dbReference>
<keyword evidence="3" id="KW-1185">Reference proteome</keyword>
<evidence type="ECO:0000259" key="1">
    <source>
        <dbReference type="Pfam" id="PF20530"/>
    </source>
</evidence>